<name>A0A1X7ARL3_9GAMM</name>
<accession>A0A1X7ARL3</accession>
<feature type="compositionally biased region" description="Acidic residues" evidence="2">
    <location>
        <begin position="137"/>
        <end position="151"/>
    </location>
</feature>
<dbReference type="Gene3D" id="2.170.270.10">
    <property type="entry name" value="SET domain"/>
    <property type="match status" value="1"/>
</dbReference>
<reference evidence="4 5" key="1">
    <citation type="submission" date="2017-03" db="EMBL/GenBank/DDBJ databases">
        <authorList>
            <person name="Afonso C.L."/>
            <person name="Miller P.J."/>
            <person name="Scott M.A."/>
            <person name="Spackman E."/>
            <person name="Goraichik I."/>
            <person name="Dimitrov K.M."/>
            <person name="Suarez D.L."/>
            <person name="Swayne D.E."/>
        </authorList>
    </citation>
    <scope>NUCLEOTIDE SEQUENCE [LARGE SCALE GENOMIC DNA]</scope>
    <source>
        <strain evidence="4">SB41UT1</strain>
    </source>
</reference>
<dbReference type="EMBL" id="FWPT01000016">
    <property type="protein sequence ID" value="SMA50782.1"/>
    <property type="molecule type" value="Genomic_DNA"/>
</dbReference>
<feature type="region of interest" description="Disordered" evidence="2">
    <location>
        <begin position="137"/>
        <end position="256"/>
    </location>
</feature>
<keyword evidence="1" id="KW-0175">Coiled coil</keyword>
<gene>
    <name evidence="4" type="ORF">EHSB41UT_04599</name>
</gene>
<feature type="compositionally biased region" description="Polar residues" evidence="2">
    <location>
        <begin position="221"/>
        <end position="236"/>
    </location>
</feature>
<evidence type="ECO:0000313" key="5">
    <source>
        <dbReference type="Proteomes" id="UP000196573"/>
    </source>
</evidence>
<keyword evidence="5" id="KW-1185">Reference proteome</keyword>
<feature type="compositionally biased region" description="Basic and acidic residues" evidence="2">
    <location>
        <begin position="202"/>
        <end position="217"/>
    </location>
</feature>
<evidence type="ECO:0000313" key="4">
    <source>
        <dbReference type="EMBL" id="SMA50782.1"/>
    </source>
</evidence>
<feature type="domain" description="SET" evidence="3">
    <location>
        <begin position="355"/>
        <end position="497"/>
    </location>
</feature>
<dbReference type="InterPro" id="IPR046341">
    <property type="entry name" value="SET_dom_sf"/>
</dbReference>
<sequence>MNRHSPYGYYPPPQQHQNGYRDIGPIRRHPLYPPPVVFPQKIGTPWYRQRFCFPLPPPPAPLFPIQEQAALQKRLDHYDVSHNSVSNSQSHWPSAHYDTVDDAHPHARDRAYYVSRPAPMICDNSQSLDNEQELLSDDDMDLDDNHDDESLTTEQLLKPLGIDQTTQTENQTDELLTGDTPELSGPLFESLSNGSDFIEPDEINHDDRLDNTDHDSGIDSPPNTANDELPSSSTIELNDDDSEHTEPSDKPVLLSKEQHYRERCKRLIGKLDDAYSAQRLLRKRYKRYQDNNKYQKKRRAAALVQVAELEKSLADKEKLQTHVTELTKELALAHDLIDELKDLIHMMLDGDGFWPGLVVKPSKLKNAGDGLFCSKTIPKGVIIGEYYGDRVFRIEVKDDRYVVWRKKEDGKPQFLFDDTYVVWIKDEFKRDGHWYKNLVEVGIDASGSGNHDTPTPLRKMNHSEENNVAHFVCKNNVVKFYTRQKIKAGAELLWDYDQEIETDFSKRMKHIATDPHKYVYVDKNNKVCLKEKYKRLKDRRVTSQ</sequence>
<evidence type="ECO:0000256" key="2">
    <source>
        <dbReference type="SAM" id="MobiDB-lite"/>
    </source>
</evidence>
<evidence type="ECO:0000259" key="3">
    <source>
        <dbReference type="PROSITE" id="PS50280"/>
    </source>
</evidence>
<proteinExistence type="predicted"/>
<feature type="coiled-coil region" evidence="1">
    <location>
        <begin position="299"/>
        <end position="343"/>
    </location>
</feature>
<dbReference type="SMART" id="SM00317">
    <property type="entry name" value="SET"/>
    <property type="match status" value="1"/>
</dbReference>
<dbReference type="Proteomes" id="UP000196573">
    <property type="component" value="Unassembled WGS sequence"/>
</dbReference>
<evidence type="ECO:0000256" key="1">
    <source>
        <dbReference type="SAM" id="Coils"/>
    </source>
</evidence>
<organism evidence="4 5">
    <name type="scientific">Parendozoicomonas haliclonae</name>
    <dbReference type="NCBI Taxonomy" id="1960125"/>
    <lineage>
        <taxon>Bacteria</taxon>
        <taxon>Pseudomonadati</taxon>
        <taxon>Pseudomonadota</taxon>
        <taxon>Gammaproteobacteria</taxon>
        <taxon>Oceanospirillales</taxon>
        <taxon>Endozoicomonadaceae</taxon>
        <taxon>Parendozoicomonas</taxon>
    </lineage>
</organism>
<dbReference type="RefSeq" id="WP_087113218.1">
    <property type="nucleotide sequence ID" value="NZ_CBCSCN010000018.1"/>
</dbReference>
<dbReference type="Pfam" id="PF00856">
    <property type="entry name" value="SET"/>
    <property type="match status" value="1"/>
</dbReference>
<dbReference type="InterPro" id="IPR001214">
    <property type="entry name" value="SET_dom"/>
</dbReference>
<dbReference type="OrthoDB" id="9790349at2"/>
<dbReference type="PROSITE" id="PS50280">
    <property type="entry name" value="SET"/>
    <property type="match status" value="1"/>
</dbReference>
<dbReference type="AlphaFoldDB" id="A0A1X7ARL3"/>
<protein>
    <submittedName>
        <fullName evidence="4">SET domain protein</fullName>
    </submittedName>
</protein>
<feature type="compositionally biased region" description="Low complexity" evidence="2">
    <location>
        <begin position="163"/>
        <end position="177"/>
    </location>
</feature>
<feature type="region of interest" description="Disordered" evidence="2">
    <location>
        <begin position="1"/>
        <end position="22"/>
    </location>
</feature>
<dbReference type="SUPFAM" id="SSF82199">
    <property type="entry name" value="SET domain"/>
    <property type="match status" value="1"/>
</dbReference>